<protein>
    <recommendedName>
        <fullName evidence="4">Zn(2)-C6 fungal-type domain-containing protein</fullName>
    </recommendedName>
</protein>
<dbReference type="SUPFAM" id="SSF57701">
    <property type="entry name" value="Zn2/Cys6 DNA-binding domain"/>
    <property type="match status" value="1"/>
</dbReference>
<dbReference type="PROSITE" id="PS00463">
    <property type="entry name" value="ZN2_CY6_FUNGAL_1"/>
    <property type="match status" value="1"/>
</dbReference>
<dbReference type="GO" id="GO:0000976">
    <property type="term" value="F:transcription cis-regulatory region binding"/>
    <property type="evidence" value="ECO:0007669"/>
    <property type="project" value="TreeGrafter"/>
</dbReference>
<dbReference type="PANTHER" id="PTHR37534:SF49">
    <property type="entry name" value="LYSINE BIOSYNTHESIS REGULATORY PROTEIN LYS14"/>
    <property type="match status" value="1"/>
</dbReference>
<sequence length="607" mass="68432">MSANSSVTSTPTQTPTSGPPSSSSTPGPTPNSTTVTQGPGPKRIRKSYSRNGCRECKRRKIRCPEEKPFCSTCVRLGKQCSYPLAGEKVLRISRRLIKEEVENMGKSTQFLPVQYDIPKRIKVPPVSPSLSKQSPLHIENLINSNDFLSGTDLSSLTTDLNNLVTDIMEGSNIPFLQDDFQFDFLNDSFVVDEITKNIPIDYIKLPRKHEQLYWEEFYNNFAQIIEPFQAYHSRTKTTSNPARDIILHTAANEPFLLAAILAEGANTCFLKYKRPEDERAYGAYLSKCLKLLEPARETNLNANIEAVLLTLLLLTAATATSQSSQWRPHLVGAKTLLIKAFNQNVSKKFVFCKYWFLSIEILAGLSTSLGGTLQTDYEIDKLMTPGNEYEVGVLKEIGIITDQGFNILMGFDNSCIACFGDLLKILNKKRSNININTMEYVKLVSEFYTQSNIVYINSRGVIPENELTRYVPGLPIEELRINNSSYWISWQDVSHQSYVLSSIIMILTRFFIIDVSSLVDQMISFIHYLNQFSDVQQHASPYLLLMIQWPLLVTGLSTTKTDQRNLLLKYFSMVGQIGAASAHVSTQILLKHWKGAIDNEDADTLIY</sequence>
<dbReference type="FunFam" id="4.10.240.10:FF:000101">
    <property type="entry name" value="Transcription factor with zinc cluster DNA-binding motif, putative"/>
    <property type="match status" value="1"/>
</dbReference>
<dbReference type="RefSeq" id="XP_002551449.1">
    <property type="nucleotide sequence ID" value="XM_002551403.1"/>
</dbReference>
<feature type="region of interest" description="Disordered" evidence="3">
    <location>
        <begin position="1"/>
        <end position="51"/>
    </location>
</feature>
<accession>C5MI54</accession>
<dbReference type="InterPro" id="IPR036864">
    <property type="entry name" value="Zn2-C6_fun-type_DNA-bd_sf"/>
</dbReference>
<dbReference type="OrthoDB" id="424974at2759"/>
<dbReference type="GO" id="GO:0005634">
    <property type="term" value="C:nucleus"/>
    <property type="evidence" value="ECO:0007669"/>
    <property type="project" value="UniProtKB-SubCell"/>
</dbReference>
<dbReference type="AlphaFoldDB" id="C5MI54"/>
<dbReference type="Pfam" id="PF00172">
    <property type="entry name" value="Zn_clus"/>
    <property type="match status" value="1"/>
</dbReference>
<dbReference type="PANTHER" id="PTHR37534">
    <property type="entry name" value="TRANSCRIPTIONAL ACTIVATOR PROTEIN UGA3"/>
    <property type="match status" value="1"/>
</dbReference>
<dbReference type="CDD" id="cd00067">
    <property type="entry name" value="GAL4"/>
    <property type="match status" value="1"/>
</dbReference>
<dbReference type="InterPro" id="IPR001138">
    <property type="entry name" value="Zn2Cys6_DnaBD"/>
</dbReference>
<evidence type="ECO:0000313" key="6">
    <source>
        <dbReference type="Proteomes" id="UP000002037"/>
    </source>
</evidence>
<organism evidence="5 6">
    <name type="scientific">Candida tropicalis (strain ATCC MYA-3404 / T1)</name>
    <name type="common">Yeast</name>
    <dbReference type="NCBI Taxonomy" id="294747"/>
    <lineage>
        <taxon>Eukaryota</taxon>
        <taxon>Fungi</taxon>
        <taxon>Dikarya</taxon>
        <taxon>Ascomycota</taxon>
        <taxon>Saccharomycotina</taxon>
        <taxon>Pichiomycetes</taxon>
        <taxon>Debaryomycetaceae</taxon>
        <taxon>Candida/Lodderomyces clade</taxon>
        <taxon>Candida</taxon>
    </lineage>
</organism>
<dbReference type="HOGENOM" id="CLU_014489_1_0_1"/>
<keyword evidence="6" id="KW-1185">Reference proteome</keyword>
<feature type="compositionally biased region" description="Low complexity" evidence="3">
    <location>
        <begin position="1"/>
        <end position="36"/>
    </location>
</feature>
<dbReference type="Proteomes" id="UP000002037">
    <property type="component" value="Unassembled WGS sequence"/>
</dbReference>
<gene>
    <name evidence="5" type="ORF">CTRG_05747</name>
</gene>
<feature type="domain" description="Zn(2)-C6 fungal-type" evidence="4">
    <location>
        <begin position="52"/>
        <end position="82"/>
    </location>
</feature>
<evidence type="ECO:0000256" key="1">
    <source>
        <dbReference type="ARBA" id="ARBA00004123"/>
    </source>
</evidence>
<dbReference type="eggNOG" id="ENOG502QW5G">
    <property type="taxonomic scope" value="Eukaryota"/>
</dbReference>
<proteinExistence type="predicted"/>
<dbReference type="EMBL" id="GG692403">
    <property type="protein sequence ID" value="EER30751.1"/>
    <property type="molecule type" value="Genomic_DNA"/>
</dbReference>
<dbReference type="PROSITE" id="PS50048">
    <property type="entry name" value="ZN2_CY6_FUNGAL_2"/>
    <property type="match status" value="1"/>
</dbReference>
<dbReference type="KEGG" id="ctp:CTRG_05747"/>
<dbReference type="GeneID" id="8300963"/>
<dbReference type="Pfam" id="PF11951">
    <property type="entry name" value="Fungal_trans_2"/>
    <property type="match status" value="1"/>
</dbReference>
<comment type="subcellular location">
    <subcellularLocation>
        <location evidence="1">Nucleus</location>
    </subcellularLocation>
</comment>
<dbReference type="GO" id="GO:0008270">
    <property type="term" value="F:zinc ion binding"/>
    <property type="evidence" value="ECO:0007669"/>
    <property type="project" value="InterPro"/>
</dbReference>
<dbReference type="VEuPathDB" id="FungiDB:CTRG_05747"/>
<evidence type="ECO:0000259" key="4">
    <source>
        <dbReference type="PROSITE" id="PS50048"/>
    </source>
</evidence>
<dbReference type="InterPro" id="IPR021858">
    <property type="entry name" value="Fun_TF"/>
</dbReference>
<keyword evidence="2" id="KW-0539">Nucleus</keyword>
<dbReference type="SMART" id="SM00066">
    <property type="entry name" value="GAL4"/>
    <property type="match status" value="1"/>
</dbReference>
<dbReference type="GO" id="GO:0045944">
    <property type="term" value="P:positive regulation of transcription by RNA polymerase II"/>
    <property type="evidence" value="ECO:0007669"/>
    <property type="project" value="TreeGrafter"/>
</dbReference>
<reference evidence="5 6" key="1">
    <citation type="journal article" date="2009" name="Nature">
        <title>Evolution of pathogenicity and sexual reproduction in eight Candida genomes.</title>
        <authorList>
            <person name="Butler G."/>
            <person name="Rasmussen M.D."/>
            <person name="Lin M.F."/>
            <person name="Santos M.A."/>
            <person name="Sakthikumar S."/>
            <person name="Munro C.A."/>
            <person name="Rheinbay E."/>
            <person name="Grabherr M."/>
            <person name="Forche A."/>
            <person name="Reedy J.L."/>
            <person name="Agrafioti I."/>
            <person name="Arnaud M.B."/>
            <person name="Bates S."/>
            <person name="Brown A.J."/>
            <person name="Brunke S."/>
            <person name="Costanzo M.C."/>
            <person name="Fitzpatrick D.A."/>
            <person name="de Groot P.W."/>
            <person name="Harris D."/>
            <person name="Hoyer L.L."/>
            <person name="Hube B."/>
            <person name="Klis F.M."/>
            <person name="Kodira C."/>
            <person name="Lennard N."/>
            <person name="Logue M.E."/>
            <person name="Martin R."/>
            <person name="Neiman A.M."/>
            <person name="Nikolaou E."/>
            <person name="Quail M.A."/>
            <person name="Quinn J."/>
            <person name="Santos M.C."/>
            <person name="Schmitzberger F.F."/>
            <person name="Sherlock G."/>
            <person name="Shah P."/>
            <person name="Silverstein K.A."/>
            <person name="Skrzypek M.S."/>
            <person name="Soll D."/>
            <person name="Staggs R."/>
            <person name="Stansfield I."/>
            <person name="Stumpf M.P."/>
            <person name="Sudbery P.E."/>
            <person name="Srikantha T."/>
            <person name="Zeng Q."/>
            <person name="Berman J."/>
            <person name="Berriman M."/>
            <person name="Heitman J."/>
            <person name="Gow N.A."/>
            <person name="Lorenz M.C."/>
            <person name="Birren B.W."/>
            <person name="Kellis M."/>
            <person name="Cuomo C.A."/>
        </authorList>
    </citation>
    <scope>NUCLEOTIDE SEQUENCE [LARGE SCALE GENOMIC DNA]</scope>
    <source>
        <strain evidence="6">ATCC MYA-3404 / T1</strain>
    </source>
</reference>
<evidence type="ECO:0000256" key="2">
    <source>
        <dbReference type="ARBA" id="ARBA00023242"/>
    </source>
</evidence>
<dbReference type="GO" id="GO:0000981">
    <property type="term" value="F:DNA-binding transcription factor activity, RNA polymerase II-specific"/>
    <property type="evidence" value="ECO:0007669"/>
    <property type="project" value="InterPro"/>
</dbReference>
<evidence type="ECO:0000313" key="5">
    <source>
        <dbReference type="EMBL" id="EER30751.1"/>
    </source>
</evidence>
<name>C5MI54_CANTT</name>
<dbReference type="Gene3D" id="4.10.240.10">
    <property type="entry name" value="Zn(2)-C6 fungal-type DNA-binding domain"/>
    <property type="match status" value="1"/>
</dbReference>
<evidence type="ECO:0000256" key="3">
    <source>
        <dbReference type="SAM" id="MobiDB-lite"/>
    </source>
</evidence>